<reference evidence="4" key="1">
    <citation type="journal article" date="2020" name="Nature">
        <title>Giant virus diversity and host interactions through global metagenomics.</title>
        <authorList>
            <person name="Schulz F."/>
            <person name="Roux S."/>
            <person name="Paez-Espino D."/>
            <person name="Jungbluth S."/>
            <person name="Walsh D.A."/>
            <person name="Denef V.J."/>
            <person name="McMahon K.D."/>
            <person name="Konstantinidis K.T."/>
            <person name="Eloe-Fadrosh E.A."/>
            <person name="Kyrpides N.C."/>
            <person name="Woyke T."/>
        </authorList>
    </citation>
    <scope>NUCLEOTIDE SEQUENCE</scope>
    <source>
        <strain evidence="4">GVMAG-M-3300025676-16</strain>
    </source>
</reference>
<name>A0A6C0IYX6_9ZZZZ</name>
<dbReference type="EMBL" id="MN740294">
    <property type="protein sequence ID" value="QHT98551.1"/>
    <property type="molecule type" value="Genomic_DNA"/>
</dbReference>
<proteinExistence type="predicted"/>
<protein>
    <submittedName>
        <fullName evidence="4">Uncharacterized protein</fullName>
    </submittedName>
</protein>
<dbReference type="AlphaFoldDB" id="A0A6C0IYX6"/>
<keyword evidence="1" id="KW-0175">Coiled coil</keyword>
<accession>A0A6C0IYX6</accession>
<evidence type="ECO:0000256" key="2">
    <source>
        <dbReference type="SAM" id="MobiDB-lite"/>
    </source>
</evidence>
<organism evidence="4">
    <name type="scientific">viral metagenome</name>
    <dbReference type="NCBI Taxonomy" id="1070528"/>
    <lineage>
        <taxon>unclassified sequences</taxon>
        <taxon>metagenomes</taxon>
        <taxon>organismal metagenomes</taxon>
    </lineage>
</organism>
<keyword evidence="3" id="KW-0472">Membrane</keyword>
<evidence type="ECO:0000313" key="4">
    <source>
        <dbReference type="EMBL" id="QHT98551.1"/>
    </source>
</evidence>
<keyword evidence="3" id="KW-0812">Transmembrane</keyword>
<evidence type="ECO:0000256" key="3">
    <source>
        <dbReference type="SAM" id="Phobius"/>
    </source>
</evidence>
<sequence length="176" mass="20448">MLQTIINDKQFLIHVASEIVVICGLSYFFNQKTKNCMTHIANLSSRLEEQEEIIQQHELVIKQLVESINKLSQQLEYVSQQKLPKSLPPKPSTNKMPKNIPIKNRVKHKKPVLVEEEPPKDTKSISFEKEIEERFVELDSDSDSDSDNSILDLDEEISEELKDLDYVEEIDLKKQQ</sequence>
<keyword evidence="3" id="KW-1133">Transmembrane helix</keyword>
<feature type="transmembrane region" description="Helical" evidence="3">
    <location>
        <begin position="12"/>
        <end position="29"/>
    </location>
</feature>
<evidence type="ECO:0000256" key="1">
    <source>
        <dbReference type="SAM" id="Coils"/>
    </source>
</evidence>
<feature type="coiled-coil region" evidence="1">
    <location>
        <begin position="40"/>
        <end position="81"/>
    </location>
</feature>
<feature type="region of interest" description="Disordered" evidence="2">
    <location>
        <begin position="82"/>
        <end position="102"/>
    </location>
</feature>